<dbReference type="InterPro" id="IPR036412">
    <property type="entry name" value="HAD-like_sf"/>
</dbReference>
<protein>
    <submittedName>
        <fullName evidence="1">Putative hydrolase YutF</fullName>
        <ecNumber evidence="1">3.-.-.-</ecNumber>
    </submittedName>
</protein>
<dbReference type="GO" id="GO:0005737">
    <property type="term" value="C:cytoplasm"/>
    <property type="evidence" value="ECO:0007669"/>
    <property type="project" value="TreeGrafter"/>
</dbReference>
<dbReference type="SUPFAM" id="SSF56784">
    <property type="entry name" value="HAD-like"/>
    <property type="match status" value="1"/>
</dbReference>
<dbReference type="PANTHER" id="PTHR19288">
    <property type="entry name" value="4-NITROPHENYLPHOSPHATASE-RELATED"/>
    <property type="match status" value="1"/>
</dbReference>
<dbReference type="AlphaFoldDB" id="A0A1Y5TKD4"/>
<evidence type="ECO:0000313" key="1">
    <source>
        <dbReference type="EMBL" id="SLN66328.1"/>
    </source>
</evidence>
<dbReference type="Pfam" id="PF13242">
    <property type="entry name" value="Hydrolase_like"/>
    <property type="match status" value="1"/>
</dbReference>
<reference evidence="1 2" key="1">
    <citation type="submission" date="2017-03" db="EMBL/GenBank/DDBJ databases">
        <authorList>
            <person name="Afonso C.L."/>
            <person name="Miller P.J."/>
            <person name="Scott M.A."/>
            <person name="Spackman E."/>
            <person name="Goraichik I."/>
            <person name="Dimitrov K.M."/>
            <person name="Suarez D.L."/>
            <person name="Swayne D.E."/>
        </authorList>
    </citation>
    <scope>NUCLEOTIDE SEQUENCE [LARGE SCALE GENOMIC DNA]</scope>
    <source>
        <strain evidence="1 2">CECT 7971</strain>
    </source>
</reference>
<dbReference type="STRING" id="658057.SAMN04488032_11682"/>
<dbReference type="RefSeq" id="WP_090875446.1">
    <property type="nucleotide sequence ID" value="NZ_FNZV01000016.1"/>
</dbReference>
<gene>
    <name evidence="1" type="primary">yutF_2</name>
    <name evidence="1" type="ORF">PAM7971_03487</name>
</gene>
<accession>A0A1Y5TKD4</accession>
<proteinExistence type="predicted"/>
<dbReference type="Gene3D" id="3.40.50.1000">
    <property type="entry name" value="HAD superfamily/HAD-like"/>
    <property type="match status" value="2"/>
</dbReference>
<dbReference type="EMBL" id="FWFW01000015">
    <property type="protein sequence ID" value="SLN66328.1"/>
    <property type="molecule type" value="Genomic_DNA"/>
</dbReference>
<dbReference type="InterPro" id="IPR006357">
    <property type="entry name" value="HAD-SF_hydro_IIA"/>
</dbReference>
<dbReference type="GO" id="GO:0016791">
    <property type="term" value="F:phosphatase activity"/>
    <property type="evidence" value="ECO:0007669"/>
    <property type="project" value="TreeGrafter"/>
</dbReference>
<dbReference type="Proteomes" id="UP000193307">
    <property type="component" value="Unassembled WGS sequence"/>
</dbReference>
<organism evidence="1 2">
    <name type="scientific">Pacificibacter marinus</name>
    <dbReference type="NCBI Taxonomy" id="658057"/>
    <lineage>
        <taxon>Bacteria</taxon>
        <taxon>Pseudomonadati</taxon>
        <taxon>Pseudomonadota</taxon>
        <taxon>Alphaproteobacteria</taxon>
        <taxon>Rhodobacterales</taxon>
        <taxon>Roseobacteraceae</taxon>
        <taxon>Pacificibacter</taxon>
    </lineage>
</organism>
<keyword evidence="2" id="KW-1185">Reference proteome</keyword>
<evidence type="ECO:0000313" key="2">
    <source>
        <dbReference type="Proteomes" id="UP000193307"/>
    </source>
</evidence>
<dbReference type="PANTHER" id="PTHR19288:SF46">
    <property type="entry name" value="HALOACID DEHALOGENASE-LIKE HYDROLASE DOMAIN-CONTAINING PROTEIN 2"/>
    <property type="match status" value="1"/>
</dbReference>
<dbReference type="Pfam" id="PF13344">
    <property type="entry name" value="Hydrolase_6"/>
    <property type="match status" value="1"/>
</dbReference>
<keyword evidence="1" id="KW-0378">Hydrolase</keyword>
<name>A0A1Y5TKD4_9RHOB</name>
<dbReference type="EC" id="3.-.-.-" evidence="1"/>
<sequence>MDATTTIISLTNRFPKLDPHAVENARIVLCDLDGCLISEGRAYSETAGFVAACGARLWIVSNSSDTTAEIMAKRLVEMDIAVPAARILLAGEIALNHLAEVQNIRHLRLFACAELKARARAMGLDPEARDPDAILLCRDPGVTVDTLGEILALVARGVPLWVANEDLSHPGHDNQPVAETGALLAALCAIAPDLRWKSLGKPDPKMLSMALAQTGLRAQDAVFVGDNALTDGRAAADLGMPFIHIQRSAAQ</sequence>
<dbReference type="InterPro" id="IPR023214">
    <property type="entry name" value="HAD_sf"/>
</dbReference>